<feature type="transmembrane region" description="Helical" evidence="1">
    <location>
        <begin position="74"/>
        <end position="95"/>
    </location>
</feature>
<feature type="domain" description="DUF4126" evidence="2">
    <location>
        <begin position="7"/>
        <end position="176"/>
    </location>
</feature>
<evidence type="ECO:0000313" key="3">
    <source>
        <dbReference type="EMBL" id="MEP0865497.1"/>
    </source>
</evidence>
<evidence type="ECO:0000259" key="2">
    <source>
        <dbReference type="Pfam" id="PF13548"/>
    </source>
</evidence>
<feature type="transmembrane region" description="Helical" evidence="1">
    <location>
        <begin position="7"/>
        <end position="34"/>
    </location>
</feature>
<keyword evidence="1" id="KW-1133">Transmembrane helix</keyword>
<dbReference type="EMBL" id="JAMPKK010000027">
    <property type="protein sequence ID" value="MEP0865497.1"/>
    <property type="molecule type" value="Genomic_DNA"/>
</dbReference>
<feature type="transmembrane region" description="Helical" evidence="1">
    <location>
        <begin position="150"/>
        <end position="175"/>
    </location>
</feature>
<feature type="transmembrane region" description="Helical" evidence="1">
    <location>
        <begin position="127"/>
        <end position="144"/>
    </location>
</feature>
<keyword evidence="1" id="KW-0472">Membrane</keyword>
<accession>A0ABV0JQ02</accession>
<sequence length="193" mass="19954">MDTLLTIAIGIGLSAACGFRIFVPPLVMSIAALFGHLPLSQNFEWVGTYPALEAFAVATCVEIAAYYIPWVDNLLDTVSTPTAIAVGTSIVAALIPNTDPLLQWTIAVIAGGGSAGLVQAFTAMTRLSSTALTVGIGNAVVSTVEAASSIILSILAIFMPIVAVGLVAALLILIVRKGWQSLAMKSLVKTPNE</sequence>
<name>A0ABV0JQ02_9CYAN</name>
<feature type="transmembrane region" description="Helical" evidence="1">
    <location>
        <begin position="101"/>
        <end position="120"/>
    </location>
</feature>
<evidence type="ECO:0000313" key="4">
    <source>
        <dbReference type="Proteomes" id="UP001442494"/>
    </source>
</evidence>
<protein>
    <submittedName>
        <fullName evidence="3">DUF4126 domain-containing protein</fullName>
    </submittedName>
</protein>
<dbReference type="InterPro" id="IPR025196">
    <property type="entry name" value="DUF4126"/>
</dbReference>
<dbReference type="Pfam" id="PF13548">
    <property type="entry name" value="DUF4126"/>
    <property type="match status" value="1"/>
</dbReference>
<keyword evidence="4" id="KW-1185">Reference proteome</keyword>
<dbReference type="Proteomes" id="UP001442494">
    <property type="component" value="Unassembled WGS sequence"/>
</dbReference>
<keyword evidence="1" id="KW-0812">Transmembrane</keyword>
<gene>
    <name evidence="3" type="ORF">NDI37_13580</name>
</gene>
<proteinExistence type="predicted"/>
<reference evidence="3 4" key="1">
    <citation type="submission" date="2022-04" db="EMBL/GenBank/DDBJ databases">
        <title>Positive selection, recombination, and allopatry shape intraspecific diversity of widespread and dominant cyanobacteria.</title>
        <authorList>
            <person name="Wei J."/>
            <person name="Shu W."/>
            <person name="Hu C."/>
        </authorList>
    </citation>
    <scope>NUCLEOTIDE SEQUENCE [LARGE SCALE GENOMIC DNA]</scope>
    <source>
        <strain evidence="3 4">GB2-A5</strain>
    </source>
</reference>
<organism evidence="3 4">
    <name type="scientific">Funiculus sociatus GB2-A5</name>
    <dbReference type="NCBI Taxonomy" id="2933946"/>
    <lineage>
        <taxon>Bacteria</taxon>
        <taxon>Bacillati</taxon>
        <taxon>Cyanobacteriota</taxon>
        <taxon>Cyanophyceae</taxon>
        <taxon>Coleofasciculales</taxon>
        <taxon>Coleofasciculaceae</taxon>
        <taxon>Funiculus</taxon>
    </lineage>
</organism>
<evidence type="ECO:0000256" key="1">
    <source>
        <dbReference type="SAM" id="Phobius"/>
    </source>
</evidence>
<comment type="caution">
    <text evidence="3">The sequence shown here is derived from an EMBL/GenBank/DDBJ whole genome shotgun (WGS) entry which is preliminary data.</text>
</comment>
<dbReference type="RefSeq" id="WP_190418733.1">
    <property type="nucleotide sequence ID" value="NZ_JAMPKK010000027.1"/>
</dbReference>
<feature type="transmembrane region" description="Helical" evidence="1">
    <location>
        <begin position="46"/>
        <end position="67"/>
    </location>
</feature>